<dbReference type="InterPro" id="IPR028082">
    <property type="entry name" value="Peripla_BP_I"/>
</dbReference>
<keyword evidence="3" id="KW-0238">DNA-binding</keyword>
<evidence type="ECO:0000256" key="3">
    <source>
        <dbReference type="ARBA" id="ARBA00023125"/>
    </source>
</evidence>
<dbReference type="CDD" id="cd01392">
    <property type="entry name" value="HTH_LacI"/>
    <property type="match status" value="1"/>
</dbReference>
<sequence length="386" mass="42357">MTSMPNANDDDSPMTEHDQVLSEEGRTTQPDGDRETRREPGTTGSDHGSHGVTIRDVAREVGVSPSTVSRAFARPGRVSAETARRIREAADRLGYRAKAVTSLNMHDTEKVNGMLAITVADLGNPIFADYVKSAQHQCLRKGFGLLVIDFEETSIIERKALNLAMGHVDGLILSSSRSSDATIRKLAEITPLIALNRPIRGVQSIIPDARVGLEKAVEHLATLGHEEITYLSGPEASWQDGRRWRTMIDICERLHLRLRRINANAPSYIGGYKYADEFLRTPTTAVIAYNDIVAIGFMKAMQARGIKVPEEISVVGIDDTPVSSLVTPSLSTVKLPRKEPAELAVDEIIAQVRHQKTDANRGPLFLKSTFIPRCSTAQANPAIHLR</sequence>
<dbReference type="Pfam" id="PF00356">
    <property type="entry name" value="LacI"/>
    <property type="match status" value="1"/>
</dbReference>
<evidence type="ECO:0000256" key="1">
    <source>
        <dbReference type="ARBA" id="ARBA00022491"/>
    </source>
</evidence>
<organism evidence="7 8">
    <name type="scientific">Bifidobacterium simiarum</name>
    <dbReference type="NCBI Taxonomy" id="2045441"/>
    <lineage>
        <taxon>Bacteria</taxon>
        <taxon>Bacillati</taxon>
        <taxon>Actinomycetota</taxon>
        <taxon>Actinomycetes</taxon>
        <taxon>Bifidobacteriales</taxon>
        <taxon>Bifidobacteriaceae</taxon>
        <taxon>Bifidobacterium</taxon>
    </lineage>
</organism>
<dbReference type="Proteomes" id="UP000231451">
    <property type="component" value="Unassembled WGS sequence"/>
</dbReference>
<dbReference type="EMBL" id="PEBK01000003">
    <property type="protein sequence ID" value="PJM75673.1"/>
    <property type="molecule type" value="Genomic_DNA"/>
</dbReference>
<dbReference type="OrthoDB" id="3258243at2"/>
<dbReference type="GO" id="GO:0000976">
    <property type="term" value="F:transcription cis-regulatory region binding"/>
    <property type="evidence" value="ECO:0007669"/>
    <property type="project" value="TreeGrafter"/>
</dbReference>
<dbReference type="InterPro" id="IPR000843">
    <property type="entry name" value="HTH_LacI"/>
</dbReference>
<dbReference type="AlphaFoldDB" id="A0A2M9HFX0"/>
<dbReference type="PANTHER" id="PTHR30146">
    <property type="entry name" value="LACI-RELATED TRANSCRIPTIONAL REPRESSOR"/>
    <property type="match status" value="1"/>
</dbReference>
<dbReference type="SMART" id="SM00354">
    <property type="entry name" value="HTH_LACI"/>
    <property type="match status" value="1"/>
</dbReference>
<feature type="region of interest" description="Disordered" evidence="5">
    <location>
        <begin position="1"/>
        <end position="60"/>
    </location>
</feature>
<name>A0A2M9HFX0_9BIFI</name>
<protein>
    <submittedName>
        <fullName evidence="7">LacI family transcriptional regulator</fullName>
    </submittedName>
</protein>
<dbReference type="SUPFAM" id="SSF53822">
    <property type="entry name" value="Periplasmic binding protein-like I"/>
    <property type="match status" value="1"/>
</dbReference>
<proteinExistence type="predicted"/>
<accession>A0A2M9HFX0</accession>
<evidence type="ECO:0000256" key="5">
    <source>
        <dbReference type="SAM" id="MobiDB-lite"/>
    </source>
</evidence>
<dbReference type="PROSITE" id="PS50932">
    <property type="entry name" value="HTH_LACI_2"/>
    <property type="match status" value="1"/>
</dbReference>
<keyword evidence="2" id="KW-0805">Transcription regulation</keyword>
<dbReference type="RefSeq" id="WP_100512678.1">
    <property type="nucleotide sequence ID" value="NZ_PEBK01000003.1"/>
</dbReference>
<dbReference type="GO" id="GO:0003700">
    <property type="term" value="F:DNA-binding transcription factor activity"/>
    <property type="evidence" value="ECO:0007669"/>
    <property type="project" value="TreeGrafter"/>
</dbReference>
<keyword evidence="8" id="KW-1185">Reference proteome</keyword>
<keyword evidence="4" id="KW-0804">Transcription</keyword>
<dbReference type="Pfam" id="PF13377">
    <property type="entry name" value="Peripla_BP_3"/>
    <property type="match status" value="1"/>
</dbReference>
<dbReference type="InterPro" id="IPR046335">
    <property type="entry name" value="LacI/GalR-like_sensor"/>
</dbReference>
<keyword evidence="1" id="KW-0678">Repressor</keyword>
<evidence type="ECO:0000313" key="8">
    <source>
        <dbReference type="Proteomes" id="UP000231451"/>
    </source>
</evidence>
<dbReference type="Gene3D" id="3.40.50.2300">
    <property type="match status" value="2"/>
</dbReference>
<feature type="domain" description="HTH lacI-type" evidence="6">
    <location>
        <begin position="52"/>
        <end position="105"/>
    </location>
</feature>
<dbReference type="Gene3D" id="1.10.260.40">
    <property type="entry name" value="lambda repressor-like DNA-binding domains"/>
    <property type="match status" value="1"/>
</dbReference>
<feature type="compositionally biased region" description="Basic and acidic residues" evidence="5">
    <location>
        <begin position="14"/>
        <end position="40"/>
    </location>
</feature>
<evidence type="ECO:0000256" key="4">
    <source>
        <dbReference type="ARBA" id="ARBA00023163"/>
    </source>
</evidence>
<reference evidence="7 8" key="1">
    <citation type="submission" date="2017-10" db="EMBL/GenBank/DDBJ databases">
        <title>Draft genome sequences of strains TRE 1, TRE 9, TRE H and TRI 7, isolated from tamarins, belonging to four potential novel Bifidobacterium species.</title>
        <authorList>
            <person name="Mattarelli P."/>
            <person name="Modesto M."/>
            <person name="Puglisi E."/>
            <person name="Morelli L."/>
            <person name="Spezio C."/>
            <person name="Bonetti A."/>
            <person name="Sandri C."/>
        </authorList>
    </citation>
    <scope>NUCLEOTIDE SEQUENCE [LARGE SCALE GENOMIC DNA]</scope>
    <source>
        <strain evidence="8">TRI7</strain>
    </source>
</reference>
<gene>
    <name evidence="7" type="ORF">CSQ87_04455</name>
</gene>
<dbReference type="CDD" id="cd06267">
    <property type="entry name" value="PBP1_LacI_sugar_binding-like"/>
    <property type="match status" value="1"/>
</dbReference>
<comment type="caution">
    <text evidence="7">The sequence shown here is derived from an EMBL/GenBank/DDBJ whole genome shotgun (WGS) entry which is preliminary data.</text>
</comment>
<dbReference type="PANTHER" id="PTHR30146:SF148">
    <property type="entry name" value="HTH-TYPE TRANSCRIPTIONAL REPRESSOR PURR-RELATED"/>
    <property type="match status" value="1"/>
</dbReference>
<evidence type="ECO:0000259" key="6">
    <source>
        <dbReference type="PROSITE" id="PS50932"/>
    </source>
</evidence>
<dbReference type="SUPFAM" id="SSF47413">
    <property type="entry name" value="lambda repressor-like DNA-binding domains"/>
    <property type="match status" value="1"/>
</dbReference>
<evidence type="ECO:0000256" key="2">
    <source>
        <dbReference type="ARBA" id="ARBA00023015"/>
    </source>
</evidence>
<evidence type="ECO:0000313" key="7">
    <source>
        <dbReference type="EMBL" id="PJM75673.1"/>
    </source>
</evidence>
<dbReference type="InterPro" id="IPR010982">
    <property type="entry name" value="Lambda_DNA-bd_dom_sf"/>
</dbReference>